<dbReference type="Pfam" id="PF00104">
    <property type="entry name" value="Hormone_recep"/>
    <property type="match status" value="1"/>
</dbReference>
<comment type="similarity">
    <text evidence="9">Belongs to the nuclear hormone receptor family.</text>
</comment>
<accession>A0A2G5UEG8</accession>
<feature type="domain" description="NR LBD" evidence="11">
    <location>
        <begin position="96"/>
        <end position="353"/>
    </location>
</feature>
<evidence type="ECO:0000256" key="4">
    <source>
        <dbReference type="ARBA" id="ARBA00023015"/>
    </source>
</evidence>
<dbReference type="SUPFAM" id="SSF57716">
    <property type="entry name" value="Glucocorticoid receptor-like (DNA-binding domain)"/>
    <property type="match status" value="1"/>
</dbReference>
<dbReference type="InterPro" id="IPR013088">
    <property type="entry name" value="Znf_NHR/GATA"/>
</dbReference>
<dbReference type="Pfam" id="PF00105">
    <property type="entry name" value="zf-C4"/>
    <property type="match status" value="1"/>
</dbReference>
<evidence type="ECO:0000259" key="11">
    <source>
        <dbReference type="PROSITE" id="PS51843"/>
    </source>
</evidence>
<dbReference type="Proteomes" id="UP000230233">
    <property type="component" value="Chromosome IV"/>
</dbReference>
<keyword evidence="1 9" id="KW-0479">Metal-binding</keyword>
<dbReference type="EMBL" id="PDUG01000004">
    <property type="protein sequence ID" value="PIC37636.1"/>
    <property type="molecule type" value="Genomic_DNA"/>
</dbReference>
<dbReference type="Gene3D" id="3.30.50.10">
    <property type="entry name" value="Erythroid Transcription Factor GATA-1, subunit A"/>
    <property type="match status" value="1"/>
</dbReference>
<reference evidence="13" key="1">
    <citation type="submission" date="2017-10" db="EMBL/GenBank/DDBJ databases">
        <title>Rapid genome shrinkage in a self-fertile nematode reveals novel sperm competition proteins.</title>
        <authorList>
            <person name="Yin D."/>
            <person name="Schwarz E.M."/>
            <person name="Thomas C.G."/>
            <person name="Felde R.L."/>
            <person name="Korf I.F."/>
            <person name="Cutter A.D."/>
            <person name="Schartner C.M."/>
            <person name="Ralston E.J."/>
            <person name="Meyer B.J."/>
            <person name="Haag E.S."/>
        </authorList>
    </citation>
    <scope>NUCLEOTIDE SEQUENCE [LARGE SCALE GENOMIC DNA]</scope>
    <source>
        <strain evidence="13">JU1422</strain>
    </source>
</reference>
<evidence type="ECO:0000313" key="12">
    <source>
        <dbReference type="EMBL" id="PIC37636.1"/>
    </source>
</evidence>
<dbReference type="SMART" id="SM00430">
    <property type="entry name" value="HOLI"/>
    <property type="match status" value="1"/>
</dbReference>
<comment type="caution">
    <text evidence="12">The sequence shown here is derived from an EMBL/GenBank/DDBJ whole genome shotgun (WGS) entry which is preliminary data.</text>
</comment>
<dbReference type="GO" id="GO:0043565">
    <property type="term" value="F:sequence-specific DNA binding"/>
    <property type="evidence" value="ECO:0007669"/>
    <property type="project" value="InterPro"/>
</dbReference>
<keyword evidence="13" id="KW-1185">Reference proteome</keyword>
<evidence type="ECO:0000256" key="6">
    <source>
        <dbReference type="ARBA" id="ARBA00023163"/>
    </source>
</evidence>
<dbReference type="InterPro" id="IPR000536">
    <property type="entry name" value="Nucl_hrmn_rcpt_lig-bd"/>
</dbReference>
<evidence type="ECO:0000256" key="1">
    <source>
        <dbReference type="ARBA" id="ARBA00022723"/>
    </source>
</evidence>
<gene>
    <name evidence="12" type="primary">Cni-nhr-92</name>
    <name evidence="12" type="synonym">Cnig_chr_IV.g16196</name>
    <name evidence="12" type="ORF">B9Z55_016196</name>
</gene>
<dbReference type="STRING" id="1611254.A0A2G5UEG8"/>
<evidence type="ECO:0000256" key="3">
    <source>
        <dbReference type="ARBA" id="ARBA00022833"/>
    </source>
</evidence>
<dbReference type="GO" id="GO:0006357">
    <property type="term" value="P:regulation of transcription by RNA polymerase II"/>
    <property type="evidence" value="ECO:0007669"/>
    <property type="project" value="TreeGrafter"/>
</dbReference>
<dbReference type="OrthoDB" id="10018779at2759"/>
<evidence type="ECO:0008006" key="14">
    <source>
        <dbReference type="Google" id="ProtNLM"/>
    </source>
</evidence>
<sequence length="353" mass="40642">MTKLCQVCYDPSAGTHFGVQVCSACTAFFRRTVAKNHKYRCKGNNTCEVLSTVRKMCKSCRYTKCLAVGMRKEGVQKFRDVYGKREAKSVEPTIKPQFPILNELLKNYNHLESIRQVIHRDESKSVFVKKVARPLNYKESISVFLKEYNLVEDWILNSFSIFSTFPKDQKTVLLQNFYLQFVLLEGGHFACENNRSDITYLPSGDYIDCSNPESYYHDPDGLQPISAEDASKMFSSSFGTYRRNVTHPMQKDQLDRFEFLALSALTLFDTGLEGQSDSSIEICRTMRTSIQRELLGYCMLKRSELDSSIRLGNMLSILPNLQRAARRFHEDMTLSNVMNAYSVDQKFYELGKL</sequence>
<evidence type="ECO:0000313" key="13">
    <source>
        <dbReference type="Proteomes" id="UP000230233"/>
    </source>
</evidence>
<keyword evidence="5 9" id="KW-0238">DNA-binding</keyword>
<keyword evidence="3 9" id="KW-0862">Zinc</keyword>
<dbReference type="PROSITE" id="PS51030">
    <property type="entry name" value="NUCLEAR_REC_DBD_2"/>
    <property type="match status" value="1"/>
</dbReference>
<dbReference type="SUPFAM" id="SSF48508">
    <property type="entry name" value="Nuclear receptor ligand-binding domain"/>
    <property type="match status" value="1"/>
</dbReference>
<dbReference type="GO" id="GO:0005634">
    <property type="term" value="C:nucleus"/>
    <property type="evidence" value="ECO:0007669"/>
    <property type="project" value="UniProtKB-SubCell"/>
</dbReference>
<dbReference type="GO" id="GO:0008270">
    <property type="term" value="F:zinc ion binding"/>
    <property type="evidence" value="ECO:0007669"/>
    <property type="project" value="UniProtKB-KW"/>
</dbReference>
<keyword evidence="2 9" id="KW-0863">Zinc-finger</keyword>
<evidence type="ECO:0000256" key="7">
    <source>
        <dbReference type="ARBA" id="ARBA00023170"/>
    </source>
</evidence>
<evidence type="ECO:0000256" key="5">
    <source>
        <dbReference type="ARBA" id="ARBA00023125"/>
    </source>
</evidence>
<keyword evidence="8 9" id="KW-0539">Nucleus</keyword>
<feature type="domain" description="Nuclear receptor" evidence="10">
    <location>
        <begin position="2"/>
        <end position="77"/>
    </location>
</feature>
<dbReference type="SMART" id="SM00399">
    <property type="entry name" value="ZnF_C4"/>
    <property type="match status" value="1"/>
</dbReference>
<dbReference type="Gene3D" id="1.10.565.10">
    <property type="entry name" value="Retinoid X Receptor"/>
    <property type="match status" value="1"/>
</dbReference>
<organism evidence="12 13">
    <name type="scientific">Caenorhabditis nigoni</name>
    <dbReference type="NCBI Taxonomy" id="1611254"/>
    <lineage>
        <taxon>Eukaryota</taxon>
        <taxon>Metazoa</taxon>
        <taxon>Ecdysozoa</taxon>
        <taxon>Nematoda</taxon>
        <taxon>Chromadorea</taxon>
        <taxon>Rhabditida</taxon>
        <taxon>Rhabditina</taxon>
        <taxon>Rhabditomorpha</taxon>
        <taxon>Rhabditoidea</taxon>
        <taxon>Rhabditidae</taxon>
        <taxon>Peloderinae</taxon>
        <taxon>Caenorhabditis</taxon>
    </lineage>
</organism>
<dbReference type="PANTHER" id="PTHR46011">
    <property type="entry name" value="NUCLEAR HORMONE RECEPTOR FAMILY MEMBER NHR-86-RELATED"/>
    <property type="match status" value="1"/>
</dbReference>
<protein>
    <recommendedName>
        <fullName evidence="14">Nuclear receptor domain-containing protein</fullName>
    </recommendedName>
</protein>
<dbReference type="GO" id="GO:0003700">
    <property type="term" value="F:DNA-binding transcription factor activity"/>
    <property type="evidence" value="ECO:0007669"/>
    <property type="project" value="InterPro"/>
</dbReference>
<dbReference type="CDD" id="cd06916">
    <property type="entry name" value="NR_DBD_like"/>
    <property type="match status" value="1"/>
</dbReference>
<proteinExistence type="inferred from homology"/>
<keyword evidence="4 9" id="KW-0805">Transcription regulation</keyword>
<dbReference type="PANTHER" id="PTHR46011:SF33">
    <property type="entry name" value="NUCLEAR HORMONE RECEPTOR FAMILY"/>
    <property type="match status" value="1"/>
</dbReference>
<evidence type="ECO:0000256" key="9">
    <source>
        <dbReference type="RuleBase" id="RU004334"/>
    </source>
</evidence>
<keyword evidence="6 9" id="KW-0804">Transcription</keyword>
<evidence type="ECO:0000259" key="10">
    <source>
        <dbReference type="PROSITE" id="PS51030"/>
    </source>
</evidence>
<dbReference type="FunFam" id="1.10.565.10:FF:000068">
    <property type="entry name" value="Nuclear hormone receptor family member nhr-86"/>
    <property type="match status" value="1"/>
</dbReference>
<dbReference type="PROSITE" id="PS00031">
    <property type="entry name" value="NUCLEAR_REC_DBD_1"/>
    <property type="match status" value="1"/>
</dbReference>
<keyword evidence="7 9" id="KW-0675">Receptor</keyword>
<comment type="subcellular location">
    <subcellularLocation>
        <location evidence="9">Nucleus</location>
    </subcellularLocation>
</comment>
<evidence type="ECO:0000256" key="8">
    <source>
        <dbReference type="ARBA" id="ARBA00023242"/>
    </source>
</evidence>
<dbReference type="PRINTS" id="PR00047">
    <property type="entry name" value="STROIDFINGER"/>
</dbReference>
<dbReference type="InterPro" id="IPR001628">
    <property type="entry name" value="Znf_hrmn_rcpt"/>
</dbReference>
<dbReference type="InterPro" id="IPR035500">
    <property type="entry name" value="NHR-like_dom_sf"/>
</dbReference>
<dbReference type="AlphaFoldDB" id="A0A2G5UEG8"/>
<evidence type="ECO:0000256" key="2">
    <source>
        <dbReference type="ARBA" id="ARBA00022771"/>
    </source>
</evidence>
<name>A0A2G5UEG8_9PELO</name>
<dbReference type="PROSITE" id="PS51843">
    <property type="entry name" value="NR_LBD"/>
    <property type="match status" value="1"/>
</dbReference>